<reference evidence="1 2" key="1">
    <citation type="submission" date="2016-10" db="EMBL/GenBank/DDBJ databases">
        <authorList>
            <person name="de Groot N.N."/>
        </authorList>
    </citation>
    <scope>NUCLEOTIDE SEQUENCE [LARGE SCALE GENOMIC DNA]</scope>
    <source>
        <strain evidence="1 2">ASO4-2</strain>
    </source>
</reference>
<dbReference type="AlphaFoldDB" id="A0A1G6CLB5"/>
<dbReference type="STRING" id="617002.SAMN05660653_01617"/>
<name>A0A1G6CLB5_9BACT</name>
<dbReference type="EMBL" id="FMXO01000008">
    <property type="protein sequence ID" value="SDB33698.1"/>
    <property type="molecule type" value="Genomic_DNA"/>
</dbReference>
<dbReference type="RefSeq" id="WP_092119789.1">
    <property type="nucleotide sequence ID" value="NZ_FMXO01000008.1"/>
</dbReference>
<evidence type="ECO:0000313" key="2">
    <source>
        <dbReference type="Proteomes" id="UP000198771"/>
    </source>
</evidence>
<evidence type="ECO:0000313" key="1">
    <source>
        <dbReference type="EMBL" id="SDB33698.1"/>
    </source>
</evidence>
<accession>A0A1G6CLB5</accession>
<keyword evidence="2" id="KW-1185">Reference proteome</keyword>
<gene>
    <name evidence="1" type="ORF">SAMN05660653_01617</name>
</gene>
<dbReference type="OrthoDB" id="5458690at2"/>
<protein>
    <submittedName>
        <fullName evidence="1">Uncharacterized protein</fullName>
    </submittedName>
</protein>
<proteinExistence type="predicted"/>
<sequence length="97" mass="11223">MDREEIVRIFEAFFEKYKKTEGDRTSWSAHWTEQMPSGTSVEINMTKCPQGTRFKVFKNGSKLGEISGWDSFFVEIGTMLGSDWDQEAFFGSMRDMA</sequence>
<dbReference type="Proteomes" id="UP000198771">
    <property type="component" value="Unassembled WGS sequence"/>
</dbReference>
<organism evidence="1 2">
    <name type="scientific">Desulfonatronum thiosulfatophilum</name>
    <dbReference type="NCBI Taxonomy" id="617002"/>
    <lineage>
        <taxon>Bacteria</taxon>
        <taxon>Pseudomonadati</taxon>
        <taxon>Thermodesulfobacteriota</taxon>
        <taxon>Desulfovibrionia</taxon>
        <taxon>Desulfovibrionales</taxon>
        <taxon>Desulfonatronaceae</taxon>
        <taxon>Desulfonatronum</taxon>
    </lineage>
</organism>